<dbReference type="RefSeq" id="WP_066791432.1">
    <property type="nucleotide sequence ID" value="NZ_CP014806.1"/>
</dbReference>
<dbReference type="InterPro" id="IPR002831">
    <property type="entry name" value="Tscrpt_reg_TrmB_N"/>
</dbReference>
<keyword evidence="3" id="KW-1185">Reference proteome</keyword>
<evidence type="ECO:0000313" key="2">
    <source>
        <dbReference type="EMBL" id="AMX00742.1"/>
    </source>
</evidence>
<dbReference type="Gene3D" id="1.10.10.10">
    <property type="entry name" value="Winged helix-like DNA-binding domain superfamily/Winged helix DNA-binding domain"/>
    <property type="match status" value="1"/>
</dbReference>
<dbReference type="AlphaFoldDB" id="A0A143HHJ4"/>
<dbReference type="OrthoDB" id="1493540at2"/>
<dbReference type="PANTHER" id="PTHR34293:SF1">
    <property type="entry name" value="HTH-TYPE TRANSCRIPTIONAL REGULATOR TRMBL2"/>
    <property type="match status" value="1"/>
</dbReference>
<accession>A0A143HHJ4</accession>
<reference evidence="2 3" key="1">
    <citation type="journal article" date="2016" name="Genome Announc.">
        <title>Whole-Genome Sequence of Rummeliibacillus stabekisii Strain PP9 Isolated from Antarctic Soil.</title>
        <authorList>
            <person name="da Mota F.F."/>
            <person name="Vollu R.E."/>
            <person name="Jurelevicius D."/>
            <person name="Seldin L."/>
        </authorList>
    </citation>
    <scope>NUCLEOTIDE SEQUENCE [LARGE SCALE GENOMIC DNA]</scope>
    <source>
        <strain evidence="2 3">PP9</strain>
    </source>
</reference>
<evidence type="ECO:0000259" key="1">
    <source>
        <dbReference type="Pfam" id="PF01978"/>
    </source>
</evidence>
<feature type="domain" description="Transcription regulator TrmB N-terminal" evidence="1">
    <location>
        <begin position="8"/>
        <end position="75"/>
    </location>
</feature>
<sequence>MDLLIKQLKAIGFTEYEAKSYVSLVEQGTVTAYQVSKKSGIPRARIYDTLKALVEKGVVLKEEKTDGALYSPLPVDVFLEKAQNSFQTNFLSMCTALKEREKKEEKGERQVLTLKDKSSIISYCKTLIKKAEKRIVISMWDDFYHELKEELEKVESEVEIKGLTLHVENPVGNVDIHRVTQFTEAPASKKWFILSIDAKKMIYGSVLDDKELAFYTDDPVHIYLLEDYVWHDVLVNRIVRRNKDDIEQWISKERKKFFNEE</sequence>
<gene>
    <name evidence="2" type="ORF">ATY39_15865</name>
</gene>
<evidence type="ECO:0000313" key="3">
    <source>
        <dbReference type="Proteomes" id="UP000076021"/>
    </source>
</evidence>
<dbReference type="Pfam" id="PF01978">
    <property type="entry name" value="TrmB"/>
    <property type="match status" value="1"/>
</dbReference>
<dbReference type="PANTHER" id="PTHR34293">
    <property type="entry name" value="HTH-TYPE TRANSCRIPTIONAL REGULATOR TRMBL2"/>
    <property type="match status" value="1"/>
</dbReference>
<organism evidence="2 3">
    <name type="scientific">Rummeliibacillus stabekisii</name>
    <dbReference type="NCBI Taxonomy" id="241244"/>
    <lineage>
        <taxon>Bacteria</taxon>
        <taxon>Bacillati</taxon>
        <taxon>Bacillota</taxon>
        <taxon>Bacilli</taxon>
        <taxon>Bacillales</taxon>
        <taxon>Caryophanaceae</taxon>
        <taxon>Rummeliibacillus</taxon>
    </lineage>
</organism>
<dbReference type="SUPFAM" id="SSF46785">
    <property type="entry name" value="Winged helix' DNA-binding domain"/>
    <property type="match status" value="1"/>
</dbReference>
<proteinExistence type="predicted"/>
<dbReference type="InterPro" id="IPR036388">
    <property type="entry name" value="WH-like_DNA-bd_sf"/>
</dbReference>
<name>A0A143HHJ4_9BACL</name>
<reference evidence="3" key="2">
    <citation type="submission" date="2016-03" db="EMBL/GenBank/DDBJ databases">
        <authorList>
            <person name="Ploux O."/>
        </authorList>
    </citation>
    <scope>NUCLEOTIDE SEQUENCE [LARGE SCALE GENOMIC DNA]</scope>
    <source>
        <strain evidence="3">PP9</strain>
    </source>
</reference>
<dbReference type="KEGG" id="rst:ATY39_15865"/>
<dbReference type="InterPro" id="IPR036390">
    <property type="entry name" value="WH_DNA-bd_sf"/>
</dbReference>
<dbReference type="InterPro" id="IPR051797">
    <property type="entry name" value="TrmB-like"/>
</dbReference>
<dbReference type="Proteomes" id="UP000076021">
    <property type="component" value="Chromosome"/>
</dbReference>
<dbReference type="CDD" id="cd09124">
    <property type="entry name" value="PLDc_like_TrmB_middle"/>
    <property type="match status" value="1"/>
</dbReference>
<dbReference type="STRING" id="241244.ATY39_15865"/>
<protein>
    <submittedName>
        <fullName evidence="2">Transcriptional regulator</fullName>
    </submittedName>
</protein>
<dbReference type="EMBL" id="CP014806">
    <property type="protein sequence ID" value="AMX00742.1"/>
    <property type="molecule type" value="Genomic_DNA"/>
</dbReference>